<keyword evidence="5 9" id="KW-0904">Protein phosphatase</keyword>
<comment type="catalytic activity">
    <reaction evidence="7 9">
        <text>O-phospho-L-seryl-[protein] + H2O = L-seryl-[protein] + phosphate</text>
        <dbReference type="Rhea" id="RHEA:20629"/>
        <dbReference type="Rhea" id="RHEA-COMP:9863"/>
        <dbReference type="Rhea" id="RHEA-COMP:11604"/>
        <dbReference type="ChEBI" id="CHEBI:15377"/>
        <dbReference type="ChEBI" id="CHEBI:29999"/>
        <dbReference type="ChEBI" id="CHEBI:43474"/>
        <dbReference type="ChEBI" id="CHEBI:83421"/>
        <dbReference type="EC" id="3.1.3.16"/>
    </reaction>
</comment>
<dbReference type="Ensembl" id="ENSEBUT00000012840.1">
    <property type="protein sequence ID" value="ENSEBUP00000012264.1"/>
    <property type="gene ID" value="ENSEBUG00000007817.1"/>
</dbReference>
<dbReference type="GeneTree" id="ENSGT00390000010165"/>
<comment type="similarity">
    <text evidence="2 9">Belongs to the SSU72 phosphatase family.</text>
</comment>
<keyword evidence="4 9" id="KW-0378">Hydrolase</keyword>
<protein>
    <recommendedName>
        <fullName evidence="9">RNA polymerase II subunit A C-terminal domain phosphatase SSU72</fullName>
        <shortName evidence="9">CTD phosphatase SSU72</shortName>
        <ecNumber evidence="9">3.1.3.16</ecNumber>
    </recommendedName>
</protein>
<evidence type="ECO:0000256" key="6">
    <source>
        <dbReference type="ARBA" id="ARBA00023242"/>
    </source>
</evidence>
<keyword evidence="11" id="KW-1185">Reference proteome</keyword>
<keyword evidence="3 9" id="KW-0507">mRNA processing</keyword>
<reference evidence="10" key="1">
    <citation type="submission" date="2025-08" db="UniProtKB">
        <authorList>
            <consortium name="Ensembl"/>
        </authorList>
    </citation>
    <scope>IDENTIFICATION</scope>
</reference>
<comment type="catalytic activity">
    <reaction evidence="8 9">
        <text>O-phospho-L-threonyl-[protein] + H2O = L-threonyl-[protein] + phosphate</text>
        <dbReference type="Rhea" id="RHEA:47004"/>
        <dbReference type="Rhea" id="RHEA-COMP:11060"/>
        <dbReference type="Rhea" id="RHEA-COMP:11605"/>
        <dbReference type="ChEBI" id="CHEBI:15377"/>
        <dbReference type="ChEBI" id="CHEBI:30013"/>
        <dbReference type="ChEBI" id="CHEBI:43474"/>
        <dbReference type="ChEBI" id="CHEBI:61977"/>
        <dbReference type="EC" id="3.1.3.16"/>
    </reaction>
</comment>
<dbReference type="GO" id="GO:0004722">
    <property type="term" value="F:protein serine/threonine phosphatase activity"/>
    <property type="evidence" value="ECO:0007669"/>
    <property type="project" value="UniProtKB-UniRule"/>
</dbReference>
<accession>A0A8C4QAP5</accession>
<reference evidence="10" key="2">
    <citation type="submission" date="2025-09" db="UniProtKB">
        <authorList>
            <consortium name="Ensembl"/>
        </authorList>
    </citation>
    <scope>IDENTIFICATION</scope>
</reference>
<dbReference type="FunFam" id="3.40.50.2300:FF:000066">
    <property type="entry name" value="RNA polymerase II subunit A C-terminal domain phosphatase SSU72"/>
    <property type="match status" value="1"/>
</dbReference>
<evidence type="ECO:0000313" key="10">
    <source>
        <dbReference type="Ensembl" id="ENSEBUP00000012264.1"/>
    </source>
</evidence>
<evidence type="ECO:0000256" key="2">
    <source>
        <dbReference type="ARBA" id="ARBA00008978"/>
    </source>
</evidence>
<dbReference type="OMA" id="RPMFAMV"/>
<name>A0A8C4QAP5_EPTBU</name>
<dbReference type="GO" id="GO:0006397">
    <property type="term" value="P:mRNA processing"/>
    <property type="evidence" value="ECO:0007669"/>
    <property type="project" value="UniProtKB-KW"/>
</dbReference>
<dbReference type="Gene3D" id="3.40.50.2300">
    <property type="match status" value="2"/>
</dbReference>
<evidence type="ECO:0000256" key="3">
    <source>
        <dbReference type="ARBA" id="ARBA00022664"/>
    </source>
</evidence>
<evidence type="ECO:0000256" key="1">
    <source>
        <dbReference type="ARBA" id="ARBA00004123"/>
    </source>
</evidence>
<comment type="function">
    <text evidence="9">Protein phosphatase that catalyzes the dephosphorylation of the C-terminal domain of RNA polymerase II. Plays a role in RNA processing and termination.</text>
</comment>
<dbReference type="PANTHER" id="PTHR20383">
    <property type="entry name" value="RNA POLYMERASE II SUBUNIT A C-TERMINAL DOMAIN PHOSPHATASE"/>
    <property type="match status" value="1"/>
</dbReference>
<dbReference type="AlphaFoldDB" id="A0A8C4QAP5"/>
<evidence type="ECO:0000256" key="4">
    <source>
        <dbReference type="ARBA" id="ARBA00022801"/>
    </source>
</evidence>
<comment type="subcellular location">
    <subcellularLocation>
        <location evidence="1 9">Nucleus</location>
    </subcellularLocation>
</comment>
<dbReference type="InterPro" id="IPR006811">
    <property type="entry name" value="RNA_pol_II_suA"/>
</dbReference>
<keyword evidence="6 9" id="KW-0539">Nucleus</keyword>
<evidence type="ECO:0000313" key="11">
    <source>
        <dbReference type="Proteomes" id="UP000694388"/>
    </source>
</evidence>
<evidence type="ECO:0000256" key="9">
    <source>
        <dbReference type="RuleBase" id="RU369031"/>
    </source>
</evidence>
<dbReference type="EC" id="3.1.3.16" evidence="9"/>
<evidence type="ECO:0000256" key="5">
    <source>
        <dbReference type="ARBA" id="ARBA00022912"/>
    </source>
</evidence>
<proteinExistence type="inferred from homology"/>
<dbReference type="Pfam" id="PF04722">
    <property type="entry name" value="Ssu72"/>
    <property type="match status" value="1"/>
</dbReference>
<dbReference type="GO" id="GO:0005634">
    <property type="term" value="C:nucleus"/>
    <property type="evidence" value="ECO:0007669"/>
    <property type="project" value="UniProtKB-SubCell"/>
</dbReference>
<dbReference type="Proteomes" id="UP000694388">
    <property type="component" value="Unplaced"/>
</dbReference>
<evidence type="ECO:0000256" key="7">
    <source>
        <dbReference type="ARBA" id="ARBA00047761"/>
    </source>
</evidence>
<evidence type="ECO:0000256" key="8">
    <source>
        <dbReference type="ARBA" id="ARBA00048336"/>
    </source>
</evidence>
<organism evidence="10 11">
    <name type="scientific">Eptatretus burgeri</name>
    <name type="common">Inshore hagfish</name>
    <dbReference type="NCBI Taxonomy" id="7764"/>
    <lineage>
        <taxon>Eukaryota</taxon>
        <taxon>Metazoa</taxon>
        <taxon>Chordata</taxon>
        <taxon>Craniata</taxon>
        <taxon>Vertebrata</taxon>
        <taxon>Cyclostomata</taxon>
        <taxon>Myxini</taxon>
        <taxon>Myxiniformes</taxon>
        <taxon>Myxinidae</taxon>
        <taxon>Eptatretinae</taxon>
        <taxon>Eptatretus</taxon>
    </lineage>
</organism>
<sequence>MILCALRIQISNLADVFKAVGRDNSLTWHKGQISRTCGKPLPRPTHLSFLQSSAAEPLHLSCVLPSGNGEEAETRTISINVRSFGTGLHVKLPGPSPDKPNVYEFKTSYEAMYQDLLQRDKELYTQNGILHMLDRNRRIKTRPERFQDCRDHFDLIVSCEERVYDQIVEELHSRDQETYEPVHVINVDIEDNHEDATIGAFLIYELCQCIQLTEDMDNEMDELLQEFEDKSGKSFLHTVCFY</sequence>